<organism evidence="11 12">
    <name type="scientific">Malassezia sympodialis (strain ATCC 42132)</name>
    <name type="common">Atopic eczema-associated yeast</name>
    <dbReference type="NCBI Taxonomy" id="1230383"/>
    <lineage>
        <taxon>Eukaryota</taxon>
        <taxon>Fungi</taxon>
        <taxon>Dikarya</taxon>
        <taxon>Basidiomycota</taxon>
        <taxon>Ustilaginomycotina</taxon>
        <taxon>Malasseziomycetes</taxon>
        <taxon>Malasseziales</taxon>
        <taxon>Malasseziaceae</taxon>
        <taxon>Malassezia</taxon>
    </lineage>
</organism>
<keyword evidence="3 9" id="KW-0507">mRNA processing</keyword>
<dbReference type="InterPro" id="IPR010920">
    <property type="entry name" value="LSM_dom_sf"/>
</dbReference>
<comment type="subunit">
    <text evidence="9">LSm subunits form a heteromer with a doughnut shape.</text>
</comment>
<sequence>MPEMGVNEPFDLIRLSLSERVLVKLRGDREIRGILHAYDGHMNLIMGDVEETIYDVQVAEDTGAESVVIVKRNSKMMFVRGDGVILVSPPQL</sequence>
<dbReference type="EMBL" id="LT671823">
    <property type="protein sequence ID" value="SHO77920.1"/>
    <property type="molecule type" value="Genomic_DNA"/>
</dbReference>
<dbReference type="GO" id="GO:0003723">
    <property type="term" value="F:RNA binding"/>
    <property type="evidence" value="ECO:0007669"/>
    <property type="project" value="UniProtKB-UniRule"/>
</dbReference>
<evidence type="ECO:0000256" key="7">
    <source>
        <dbReference type="ARBA" id="ARBA00023242"/>
    </source>
</evidence>
<dbReference type="InterPro" id="IPR001163">
    <property type="entry name" value="Sm_dom_euk/arc"/>
</dbReference>
<accession>A0A1M8A614</accession>
<keyword evidence="8 9" id="KW-0687">Ribonucleoprotein</keyword>
<keyword evidence="5 9" id="KW-0694">RNA-binding</keyword>
<proteinExistence type="inferred from homology"/>
<dbReference type="AlphaFoldDB" id="A0A1M8A614"/>
<dbReference type="SUPFAM" id="SSF50182">
    <property type="entry name" value="Sm-like ribonucleoproteins"/>
    <property type="match status" value="1"/>
</dbReference>
<evidence type="ECO:0000256" key="9">
    <source>
        <dbReference type="RuleBase" id="RU365046"/>
    </source>
</evidence>
<dbReference type="FunFam" id="2.30.30.100:FF:000036">
    <property type="entry name" value="U6 snRNA-associated Sm-like protein LSm3"/>
    <property type="match status" value="1"/>
</dbReference>
<evidence type="ECO:0000256" key="2">
    <source>
        <dbReference type="ARBA" id="ARBA00006850"/>
    </source>
</evidence>
<gene>
    <name evidence="9" type="primary">LSM3</name>
    <name evidence="11" type="ORF">MSYG_2263</name>
</gene>
<evidence type="ECO:0000313" key="12">
    <source>
        <dbReference type="Proteomes" id="UP000186303"/>
    </source>
</evidence>
<dbReference type="PROSITE" id="PS52002">
    <property type="entry name" value="SM"/>
    <property type="match status" value="1"/>
</dbReference>
<evidence type="ECO:0000256" key="8">
    <source>
        <dbReference type="ARBA" id="ARBA00023274"/>
    </source>
</evidence>
<evidence type="ECO:0000313" key="11">
    <source>
        <dbReference type="EMBL" id="SHO77920.1"/>
    </source>
</evidence>
<dbReference type="GO" id="GO:0005681">
    <property type="term" value="C:spliceosomal complex"/>
    <property type="evidence" value="ECO:0007669"/>
    <property type="project" value="UniProtKB-KW"/>
</dbReference>
<dbReference type="InterPro" id="IPR034105">
    <property type="entry name" value="Lsm3"/>
</dbReference>
<evidence type="ECO:0000259" key="10">
    <source>
        <dbReference type="PROSITE" id="PS52002"/>
    </source>
</evidence>
<dbReference type="Gene3D" id="2.30.30.100">
    <property type="match status" value="1"/>
</dbReference>
<dbReference type="STRING" id="1230383.A0A1M8A614"/>
<evidence type="ECO:0000256" key="6">
    <source>
        <dbReference type="ARBA" id="ARBA00023187"/>
    </source>
</evidence>
<dbReference type="Proteomes" id="UP000186303">
    <property type="component" value="Chromosome 3"/>
</dbReference>
<protein>
    <recommendedName>
        <fullName evidence="9">LSM complex subunit LSM3</fullName>
    </recommendedName>
</protein>
<dbReference type="OMA" id="FDSHCNI"/>
<dbReference type="SMART" id="SM00651">
    <property type="entry name" value="Sm"/>
    <property type="match status" value="1"/>
</dbReference>
<evidence type="ECO:0000256" key="4">
    <source>
        <dbReference type="ARBA" id="ARBA00022728"/>
    </source>
</evidence>
<dbReference type="GO" id="GO:0000398">
    <property type="term" value="P:mRNA splicing, via spliceosome"/>
    <property type="evidence" value="ECO:0007669"/>
    <property type="project" value="UniProtKB-UniRule"/>
</dbReference>
<name>A0A1M8A614_MALS4</name>
<dbReference type="CDD" id="cd01730">
    <property type="entry name" value="LSm3"/>
    <property type="match status" value="1"/>
</dbReference>
<evidence type="ECO:0000256" key="1">
    <source>
        <dbReference type="ARBA" id="ARBA00004123"/>
    </source>
</evidence>
<dbReference type="InterPro" id="IPR040002">
    <property type="entry name" value="Sm-like_LSM3"/>
</dbReference>
<keyword evidence="7 9" id="KW-0539">Nucleus</keyword>
<keyword evidence="4 9" id="KW-0747">Spliceosome</keyword>
<dbReference type="PANTHER" id="PTHR13110">
    <property type="entry name" value="U6 SNRNA-ASSOCIATED SM-LIKE PROTEIN LSM3"/>
    <property type="match status" value="1"/>
</dbReference>
<dbReference type="GO" id="GO:0046540">
    <property type="term" value="C:U4/U6 x U5 tri-snRNP complex"/>
    <property type="evidence" value="ECO:0007669"/>
    <property type="project" value="UniProtKB-UniRule"/>
</dbReference>
<comment type="subcellular location">
    <subcellularLocation>
        <location evidence="1 9">Nucleus</location>
    </subcellularLocation>
</comment>
<feature type="domain" description="Sm" evidence="10">
    <location>
        <begin position="8"/>
        <end position="92"/>
    </location>
</feature>
<comment type="similarity">
    <text evidence="2 9">Belongs to the snRNP Sm proteins family.</text>
</comment>
<evidence type="ECO:0000256" key="3">
    <source>
        <dbReference type="ARBA" id="ARBA00022664"/>
    </source>
</evidence>
<dbReference type="VEuPathDB" id="FungiDB:MSYG_2263"/>
<dbReference type="GO" id="GO:0005688">
    <property type="term" value="C:U6 snRNP"/>
    <property type="evidence" value="ECO:0007669"/>
    <property type="project" value="UniProtKB-UniRule"/>
</dbReference>
<dbReference type="Pfam" id="PF01423">
    <property type="entry name" value="LSM"/>
    <property type="match status" value="1"/>
</dbReference>
<dbReference type="InterPro" id="IPR047575">
    <property type="entry name" value="Sm"/>
</dbReference>
<keyword evidence="12" id="KW-1185">Reference proteome</keyword>
<evidence type="ECO:0000256" key="5">
    <source>
        <dbReference type="ARBA" id="ARBA00022884"/>
    </source>
</evidence>
<comment type="function">
    <text evidence="9">Binds specifically to the 3'-terminal U-tract of U6 snRNA.</text>
</comment>
<dbReference type="OrthoDB" id="204928at2759"/>
<keyword evidence="6 9" id="KW-0508">mRNA splicing</keyword>
<reference evidence="12" key="1">
    <citation type="journal article" date="2017" name="Nucleic Acids Res.">
        <title>Proteogenomics produces comprehensive and highly accurate protein-coding gene annotation in a complete genome assembly of Malassezia sympodialis.</title>
        <authorList>
            <person name="Zhu Y."/>
            <person name="Engstroem P.G."/>
            <person name="Tellgren-Roth C."/>
            <person name="Baudo C.D."/>
            <person name="Kennell J.C."/>
            <person name="Sun S."/>
            <person name="Billmyre R.B."/>
            <person name="Schroeder M.S."/>
            <person name="Andersson A."/>
            <person name="Holm T."/>
            <person name="Sigurgeirsson B."/>
            <person name="Wu G."/>
            <person name="Sankaranarayanan S.R."/>
            <person name="Siddharthan R."/>
            <person name="Sanyal K."/>
            <person name="Lundeberg J."/>
            <person name="Nystedt B."/>
            <person name="Boekhout T."/>
            <person name="Dawson T.L. Jr."/>
            <person name="Heitman J."/>
            <person name="Scheynius A."/>
            <person name="Lehtioe J."/>
        </authorList>
    </citation>
    <scope>NUCLEOTIDE SEQUENCE [LARGE SCALE GENOMIC DNA]</scope>
    <source>
        <strain evidence="12">ATCC 42132</strain>
    </source>
</reference>